<keyword evidence="3" id="KW-1185">Reference proteome</keyword>
<dbReference type="STRING" id="34002.SAMN04489859_103139"/>
<dbReference type="Proteomes" id="UP000199054">
    <property type="component" value="Unassembled WGS sequence"/>
</dbReference>
<proteinExistence type="predicted"/>
<dbReference type="AlphaFoldDB" id="A0A1H8LJY0"/>
<accession>A0A1H8LJY0</accession>
<gene>
    <name evidence="2" type="ORF">SAMN04489859_103139</name>
</gene>
<reference evidence="2 3" key="1">
    <citation type="submission" date="2016-10" db="EMBL/GenBank/DDBJ databases">
        <authorList>
            <person name="de Groot N.N."/>
        </authorList>
    </citation>
    <scope>NUCLEOTIDE SEQUENCE [LARGE SCALE GENOMIC DNA]</scope>
    <source>
        <strain evidence="2 3">DSM 8512</strain>
    </source>
</reference>
<keyword evidence="1" id="KW-0812">Transmembrane</keyword>
<name>A0A1H8LJY0_9RHOB</name>
<sequence length="85" mass="9170">MRDFFILWMERIINVVVVIGAVVVLIAAVATMFNAQGGFLAGIGILVGGALYLILMAGMIYLGLGIYANTRRTADAVEELARRQP</sequence>
<dbReference type="RefSeq" id="WP_090615391.1">
    <property type="nucleotide sequence ID" value="NZ_CP067124.1"/>
</dbReference>
<dbReference type="EMBL" id="FODE01000031">
    <property type="protein sequence ID" value="SEO05425.1"/>
    <property type="molecule type" value="Genomic_DNA"/>
</dbReference>
<organism evidence="2 3">
    <name type="scientific">Paracoccus alcaliphilus</name>
    <dbReference type="NCBI Taxonomy" id="34002"/>
    <lineage>
        <taxon>Bacteria</taxon>
        <taxon>Pseudomonadati</taxon>
        <taxon>Pseudomonadota</taxon>
        <taxon>Alphaproteobacteria</taxon>
        <taxon>Rhodobacterales</taxon>
        <taxon>Paracoccaceae</taxon>
        <taxon>Paracoccus</taxon>
    </lineage>
</organism>
<feature type="transmembrane region" description="Helical" evidence="1">
    <location>
        <begin position="12"/>
        <end position="33"/>
    </location>
</feature>
<keyword evidence="1" id="KW-0472">Membrane</keyword>
<dbReference type="OrthoDB" id="7871282at2"/>
<evidence type="ECO:0000313" key="3">
    <source>
        <dbReference type="Proteomes" id="UP000199054"/>
    </source>
</evidence>
<feature type="transmembrane region" description="Helical" evidence="1">
    <location>
        <begin position="39"/>
        <end position="62"/>
    </location>
</feature>
<protein>
    <submittedName>
        <fullName evidence="2">Uncharacterized protein</fullName>
    </submittedName>
</protein>
<evidence type="ECO:0000313" key="2">
    <source>
        <dbReference type="EMBL" id="SEO05425.1"/>
    </source>
</evidence>
<keyword evidence="1" id="KW-1133">Transmembrane helix</keyword>
<evidence type="ECO:0000256" key="1">
    <source>
        <dbReference type="SAM" id="Phobius"/>
    </source>
</evidence>